<evidence type="ECO:0000256" key="2">
    <source>
        <dbReference type="ARBA" id="ARBA00006460"/>
    </source>
</evidence>
<dbReference type="InterPro" id="IPR007081">
    <property type="entry name" value="RNA_pol_Rpb1_5"/>
</dbReference>
<evidence type="ECO:0000256" key="6">
    <source>
        <dbReference type="ARBA" id="ARBA00022695"/>
    </source>
</evidence>
<evidence type="ECO:0000256" key="8">
    <source>
        <dbReference type="ARBA" id="ARBA00022833"/>
    </source>
</evidence>
<name>A0A8S1XSK9_9CILI</name>
<comment type="caution">
    <text evidence="16">The sequence shown here is derived from an EMBL/GenBank/DDBJ whole genome shotgun (WGS) entry which is preliminary data.</text>
</comment>
<dbReference type="Proteomes" id="UP000689195">
    <property type="component" value="Unassembled WGS sequence"/>
</dbReference>
<dbReference type="Pfam" id="PF04998">
    <property type="entry name" value="RNA_pol_Rpb1_5"/>
    <property type="match status" value="1"/>
</dbReference>
<dbReference type="InterPro" id="IPR006592">
    <property type="entry name" value="RNA_pol_N"/>
</dbReference>
<organism evidence="16 17">
    <name type="scientific">Paramecium pentaurelia</name>
    <dbReference type="NCBI Taxonomy" id="43138"/>
    <lineage>
        <taxon>Eukaryota</taxon>
        <taxon>Sar</taxon>
        <taxon>Alveolata</taxon>
        <taxon>Ciliophora</taxon>
        <taxon>Intramacronucleata</taxon>
        <taxon>Oligohymenophorea</taxon>
        <taxon>Peniculida</taxon>
        <taxon>Parameciidae</taxon>
        <taxon>Paramecium</taxon>
    </lineage>
</organism>
<comment type="function">
    <text evidence="13">DNA-dependent RNA polymerase catalyzes the transcription of DNA into RNA using the four ribonucleoside triphosphates as substrates. Largest and catalytic core component of RNA polymerase III which synthesizes small RNAs, such as 5S rRNA and tRNAs. Forms the polymerase active center together with the second largest subunit. A single-stranded DNA template strand of the promoter is positioned within the central active site cleft of Pol III. A bridging helix emanates from RPC1 and crosses the cleft near the catalytic site and is thought to promote translocation of Pol III by acting as a ratchet that moves the RNA-DNA hybrid through the active site by switching from straight to bent conformations at each step of nucleotide addition.</text>
</comment>
<dbReference type="GO" id="GO:0003677">
    <property type="term" value="F:DNA binding"/>
    <property type="evidence" value="ECO:0007669"/>
    <property type="project" value="InterPro"/>
</dbReference>
<evidence type="ECO:0000256" key="1">
    <source>
        <dbReference type="ARBA" id="ARBA00004123"/>
    </source>
</evidence>
<dbReference type="CDD" id="cd02583">
    <property type="entry name" value="RNAP_III_RPC1_N"/>
    <property type="match status" value="1"/>
</dbReference>
<evidence type="ECO:0000256" key="5">
    <source>
        <dbReference type="ARBA" id="ARBA00022679"/>
    </source>
</evidence>
<dbReference type="GO" id="GO:0006351">
    <property type="term" value="P:DNA-templated transcription"/>
    <property type="evidence" value="ECO:0007669"/>
    <property type="project" value="InterPro"/>
</dbReference>
<dbReference type="PANTHER" id="PTHR48446:SF1">
    <property type="entry name" value="DNA-DIRECTED RNA POLYMERASE SUBUNIT BETA' N-TERMINAL SECTION"/>
    <property type="match status" value="1"/>
</dbReference>
<dbReference type="Pfam" id="PF00623">
    <property type="entry name" value="RNA_pol_Rpb1_2"/>
    <property type="match status" value="1"/>
</dbReference>
<keyword evidence="17" id="KW-1185">Reference proteome</keyword>
<dbReference type="InterPro" id="IPR000722">
    <property type="entry name" value="RNA_pol_asu"/>
</dbReference>
<protein>
    <recommendedName>
        <fullName evidence="14">DNA-directed RNA polymerase subunit</fullName>
        <ecNumber evidence="14">2.7.7.6</ecNumber>
    </recommendedName>
</protein>
<dbReference type="GO" id="GO:0000428">
    <property type="term" value="C:DNA-directed RNA polymerase complex"/>
    <property type="evidence" value="ECO:0007669"/>
    <property type="project" value="UniProtKB-KW"/>
</dbReference>
<accession>A0A8S1XSK9</accession>
<feature type="domain" description="RNA polymerase N-terminal" evidence="15">
    <location>
        <begin position="212"/>
        <end position="517"/>
    </location>
</feature>
<keyword evidence="7" id="KW-0479">Metal-binding</keyword>
<comment type="subunit">
    <text evidence="3">Component of the RNA polymerase III (Pol III) complex consisting of 17 subunits.</text>
</comment>
<evidence type="ECO:0000313" key="17">
    <source>
        <dbReference type="Proteomes" id="UP000689195"/>
    </source>
</evidence>
<dbReference type="EC" id="2.7.7.6" evidence="14"/>
<dbReference type="EMBL" id="CAJJDO010000136">
    <property type="protein sequence ID" value="CAD8204251.1"/>
    <property type="molecule type" value="Genomic_DNA"/>
</dbReference>
<evidence type="ECO:0000256" key="7">
    <source>
        <dbReference type="ARBA" id="ARBA00022723"/>
    </source>
</evidence>
<keyword evidence="5 14" id="KW-0808">Transferase</keyword>
<comment type="catalytic activity">
    <reaction evidence="12 14">
        <text>RNA(n) + a ribonucleoside 5'-triphosphate = RNA(n+1) + diphosphate</text>
        <dbReference type="Rhea" id="RHEA:21248"/>
        <dbReference type="Rhea" id="RHEA-COMP:14527"/>
        <dbReference type="Rhea" id="RHEA-COMP:17342"/>
        <dbReference type="ChEBI" id="CHEBI:33019"/>
        <dbReference type="ChEBI" id="CHEBI:61557"/>
        <dbReference type="ChEBI" id="CHEBI:140395"/>
        <dbReference type="EC" id="2.7.7.6"/>
    </reaction>
</comment>
<keyword evidence="9" id="KW-0460">Magnesium</keyword>
<evidence type="ECO:0000256" key="3">
    <source>
        <dbReference type="ARBA" id="ARBA00011206"/>
    </source>
</evidence>
<evidence type="ECO:0000256" key="9">
    <source>
        <dbReference type="ARBA" id="ARBA00022842"/>
    </source>
</evidence>
<comment type="subcellular location">
    <subcellularLocation>
        <location evidence="1">Nucleus</location>
    </subcellularLocation>
</comment>
<proteinExistence type="inferred from homology"/>
<dbReference type="InterPro" id="IPR007066">
    <property type="entry name" value="RNA_pol_Rpb1_3"/>
</dbReference>
<evidence type="ECO:0000259" key="15">
    <source>
        <dbReference type="SMART" id="SM00663"/>
    </source>
</evidence>
<reference evidence="16" key="1">
    <citation type="submission" date="2021-01" db="EMBL/GenBank/DDBJ databases">
        <authorList>
            <consortium name="Genoscope - CEA"/>
            <person name="William W."/>
        </authorList>
    </citation>
    <scope>NUCLEOTIDE SEQUENCE</scope>
</reference>
<dbReference type="Pfam" id="PF04983">
    <property type="entry name" value="RNA_pol_Rpb1_3"/>
    <property type="match status" value="1"/>
</dbReference>
<dbReference type="GO" id="GO:0005634">
    <property type="term" value="C:nucleus"/>
    <property type="evidence" value="ECO:0007669"/>
    <property type="project" value="UniProtKB-SubCell"/>
</dbReference>
<dbReference type="InterPro" id="IPR035697">
    <property type="entry name" value="RNAP_III_RPC1_N"/>
</dbReference>
<keyword evidence="4 14" id="KW-0240">DNA-directed RNA polymerase</keyword>
<keyword evidence="6 14" id="KW-0548">Nucleotidyltransferase</keyword>
<evidence type="ECO:0000256" key="11">
    <source>
        <dbReference type="ARBA" id="ARBA00023242"/>
    </source>
</evidence>
<comment type="similarity">
    <text evidence="2 14">Belongs to the RNA polymerase beta' chain family.</text>
</comment>
<dbReference type="FunFam" id="2.40.40.20:FF:000019">
    <property type="entry name" value="DNA-directed RNA polymerase II subunit RPB1"/>
    <property type="match status" value="1"/>
</dbReference>
<dbReference type="Pfam" id="PF05000">
    <property type="entry name" value="RNA_pol_Rpb1_4"/>
    <property type="match status" value="1"/>
</dbReference>
<keyword evidence="8" id="KW-0862">Zinc</keyword>
<gene>
    <name evidence="16" type="ORF">PPENT_87.1.T1360114</name>
</gene>
<evidence type="ECO:0000256" key="10">
    <source>
        <dbReference type="ARBA" id="ARBA00023163"/>
    </source>
</evidence>
<dbReference type="InterPro" id="IPR015700">
    <property type="entry name" value="RPC1"/>
</dbReference>
<dbReference type="GO" id="GO:0046872">
    <property type="term" value="F:metal ion binding"/>
    <property type="evidence" value="ECO:0007669"/>
    <property type="project" value="UniProtKB-KW"/>
</dbReference>
<dbReference type="Pfam" id="PF04997">
    <property type="entry name" value="RNA_pol_Rpb1_1"/>
    <property type="match status" value="1"/>
</dbReference>
<dbReference type="PANTHER" id="PTHR48446">
    <property type="entry name" value="DNA-DIRECTED RNA POLYMERASE SUBUNIT BETA' N-TERMINAL SECTION"/>
    <property type="match status" value="1"/>
</dbReference>
<dbReference type="FunFam" id="1.10.274.100:FF:000008">
    <property type="entry name" value="DNA-directed RNA polymerase subunit"/>
    <property type="match status" value="1"/>
</dbReference>
<dbReference type="SMART" id="SM00663">
    <property type="entry name" value="RPOLA_N"/>
    <property type="match status" value="1"/>
</dbReference>
<dbReference type="OrthoDB" id="270392at2759"/>
<dbReference type="InterPro" id="IPR035698">
    <property type="entry name" value="RNAP_III_Rpc1_C"/>
</dbReference>
<keyword evidence="10 14" id="KW-0804">Transcription</keyword>
<dbReference type="InterPro" id="IPR007083">
    <property type="entry name" value="RNA_pol_Rpb1_4"/>
</dbReference>
<evidence type="ECO:0000256" key="13">
    <source>
        <dbReference type="ARBA" id="ARBA00058108"/>
    </source>
</evidence>
<evidence type="ECO:0000256" key="4">
    <source>
        <dbReference type="ARBA" id="ARBA00022478"/>
    </source>
</evidence>
<evidence type="ECO:0000313" key="16">
    <source>
        <dbReference type="EMBL" id="CAD8204251.1"/>
    </source>
</evidence>
<dbReference type="GO" id="GO:0003899">
    <property type="term" value="F:DNA-directed RNA polymerase activity"/>
    <property type="evidence" value="ECO:0007669"/>
    <property type="project" value="UniProtKB-EC"/>
</dbReference>
<evidence type="ECO:0000256" key="12">
    <source>
        <dbReference type="ARBA" id="ARBA00048552"/>
    </source>
</evidence>
<sequence>MYIKLHDMKRKIGGLQYSILSPQDAINLAEVKIFRDKNYDKMTGKNIEHGPLDLRMGQSLRDTQCNSCTLLNECPGHFGYIPLQLPIYHLGFFTHVVKCLKCLCYKCGQIRLTSDEINQLTQKMIHCIQTRSYNAQLKVFKKVLKKCRSNKQCPHCFCEQIGEAKKLAKGDAGKIILDTMDINALYAWNQFINIPKQHQFLFCINPFLNDLSDLLTSIIPAPPNNIRPSKMLSNTTKADEDDLTMKLKTILYHNDLLQKQIKEGKDGMSILKTQFLTQAHYFHYFNSETPRLPQFSSKDGKVDIRGIYQRLKGKRGRLRGNLSGKRAEFTARSVISPDPNLAIDQVTIPQHIACILTVPETVTALNIQKMRQYVLNGPSIYPGAKFVKLGGVNYNLLFARRAHLAYKLQIGDVVDRHLLSEDIVIFNRQPSLHRISMMAFRARVDKWHTLRFNECVCTPFNADFDGDEMNIHLPQTYEARSEALILMDVKKNLKTIKSGESLVCLLQDFLTTAWLITNKDVFYSREQFMQFCAAFSDSNEQIDLPAPTILKPKQLWTGKQVINSLLVPNRKTRLVLNLEVKESNAFKGKLDYLWMDPGDGYVIFDKCELVCGNIGKKVLGASKLGLFYALIRDNSTQIAASVMQRFAKLSSRWISHYGMTIGIGDVMAPKSLIEQITQNTEQSYLQCKHYQRSAIDADPGLTVEQTLEAKVNKTLSDVREQVGSKCQEQLKSDNKVLIMYLCGAKGSNVNVAQMIGCVGQQVISGKRVPEGFTGRTLPHFKDCGDRYPNLDILHPKAKGFVKNSFYTGMDAIEFYFHNMAGREGLTDTAVKTATTGYMQRRLVKMLEDLHIAYDLTVRSCDTKEIVQFRYGEDGLDPLAVEDAKEVIKLQNIFTNSFTVLRKNQILLCKGDMLMKLNELFMIIEERHKKFLENYEATYEKEKKRVLALFQNTNQLVSEKQLQWFIRSWMERFLSMVMAPGTSVGPITSQSIGEPATQMTLKTFHSAGVAGMSITQGVPRLNEIINASKDIKTPQINVKLISRQIMEHAKLFAKSRDPQYQYAHHAVLQSAQQAQNVNIQIEQTKLMQILKRMDEIYTADKCYIELELDLHCLTQLKLEFVTTKYVCDLILKELKLPLDDVKYDKKIIRIAVRKNPKKKQSDNLLFLIKELQRKLLKLHIYGCSNIQQTVIQVTDKDDNENVKGEARLFASGIGFKEILRLDNIDWKRTVSNHIMEIQSALGIEAARQSIVNEVYTTMQSHSISIDIRHILLLAELMTFKGRILGFTRQGIDQLKNSTLMLASFEKTMDVFFNAAIQGKQDSMNGASQRVIIGQNVPQGTGMFDLMFPVKENIIMESSLNQQKFLFASK</sequence>
<evidence type="ECO:0000256" key="14">
    <source>
        <dbReference type="RuleBase" id="RU004279"/>
    </source>
</evidence>
<keyword evidence="11" id="KW-0539">Nucleus</keyword>
<dbReference type="InterPro" id="IPR007080">
    <property type="entry name" value="RNA_pol_Rpb1_1"/>
</dbReference>
<dbReference type="CDD" id="cd02736">
    <property type="entry name" value="RNAP_III_Rpc1_C"/>
    <property type="match status" value="1"/>
</dbReference>